<dbReference type="STRING" id="7868.ENSCMIP00000035763"/>
<accession>A0A4W3JCG1</accession>
<dbReference type="AlphaFoldDB" id="A0A4W3JCG1"/>
<dbReference type="Proteomes" id="UP000314986">
    <property type="component" value="Unassembled WGS sequence"/>
</dbReference>
<proteinExistence type="predicted"/>
<dbReference type="GeneTree" id="ENSGT00940000158165"/>
<reference evidence="2" key="1">
    <citation type="journal article" date="2006" name="Science">
        <title>Ancient noncoding elements conserved in the human genome.</title>
        <authorList>
            <person name="Venkatesh B."/>
            <person name="Kirkness E.F."/>
            <person name="Loh Y.H."/>
            <person name="Halpern A.L."/>
            <person name="Lee A.P."/>
            <person name="Johnson J."/>
            <person name="Dandona N."/>
            <person name="Viswanathan L.D."/>
            <person name="Tay A."/>
            <person name="Venter J.C."/>
            <person name="Strausberg R.L."/>
            <person name="Brenner S."/>
        </authorList>
    </citation>
    <scope>NUCLEOTIDE SEQUENCE [LARGE SCALE GENOMIC DNA]</scope>
</reference>
<reference evidence="1" key="5">
    <citation type="submission" date="2025-09" db="UniProtKB">
        <authorList>
            <consortium name="Ensembl"/>
        </authorList>
    </citation>
    <scope>IDENTIFICATION</scope>
</reference>
<keyword evidence="2" id="KW-1185">Reference proteome</keyword>
<evidence type="ECO:0000313" key="1">
    <source>
        <dbReference type="Ensembl" id="ENSCMIP00000035763.1"/>
    </source>
</evidence>
<evidence type="ECO:0000313" key="2">
    <source>
        <dbReference type="Proteomes" id="UP000314986"/>
    </source>
</evidence>
<reference evidence="1" key="4">
    <citation type="submission" date="2025-08" db="UniProtKB">
        <authorList>
            <consortium name="Ensembl"/>
        </authorList>
    </citation>
    <scope>IDENTIFICATION</scope>
</reference>
<sequence>MAGSPTLSLAEQAQVKLITVTDDLVQQLAEQQASHCHGTLSTVAPGTVIGRPMMTNPLQRIQIVPADSGVTEAQRIQIVTDQQTGQKIQIVTSMDQGATKQFFITNSDSSTSNKVILARPDCGQGKVILAAPDSAGLNQLIFTSPDGSAQHIQIVTDATSAEQSPVKPALELCVVCGDRASGKNLLIIISIIYNLNNEFEFTFHYAEGGKVVSLELNWLQVDMPGNGMSKSSL</sequence>
<dbReference type="InParanoid" id="A0A4W3JCG1"/>
<name>A0A4W3JCG1_CALMI</name>
<organism evidence="1 2">
    <name type="scientific">Callorhinchus milii</name>
    <name type="common">Ghost shark</name>
    <dbReference type="NCBI Taxonomy" id="7868"/>
    <lineage>
        <taxon>Eukaryota</taxon>
        <taxon>Metazoa</taxon>
        <taxon>Chordata</taxon>
        <taxon>Craniata</taxon>
        <taxon>Vertebrata</taxon>
        <taxon>Chondrichthyes</taxon>
        <taxon>Holocephali</taxon>
        <taxon>Chimaeriformes</taxon>
        <taxon>Callorhinchidae</taxon>
        <taxon>Callorhinchus</taxon>
    </lineage>
</organism>
<protein>
    <submittedName>
        <fullName evidence="1">Uncharacterized protein</fullName>
    </submittedName>
</protein>
<reference evidence="2" key="3">
    <citation type="journal article" date="2014" name="Nature">
        <title>Elephant shark genome provides unique insights into gnathostome evolution.</title>
        <authorList>
            <consortium name="International Elephant Shark Genome Sequencing Consortium"/>
            <person name="Venkatesh B."/>
            <person name="Lee A.P."/>
            <person name="Ravi V."/>
            <person name="Maurya A.K."/>
            <person name="Lian M.M."/>
            <person name="Swann J.B."/>
            <person name="Ohta Y."/>
            <person name="Flajnik M.F."/>
            <person name="Sutoh Y."/>
            <person name="Kasahara M."/>
            <person name="Hoon S."/>
            <person name="Gangu V."/>
            <person name="Roy S.W."/>
            <person name="Irimia M."/>
            <person name="Korzh V."/>
            <person name="Kondrychyn I."/>
            <person name="Lim Z.W."/>
            <person name="Tay B.H."/>
            <person name="Tohari S."/>
            <person name="Kong K.W."/>
            <person name="Ho S."/>
            <person name="Lorente-Galdos B."/>
            <person name="Quilez J."/>
            <person name="Marques-Bonet T."/>
            <person name="Raney B.J."/>
            <person name="Ingham P.W."/>
            <person name="Tay A."/>
            <person name="Hillier L.W."/>
            <person name="Minx P."/>
            <person name="Boehm T."/>
            <person name="Wilson R.K."/>
            <person name="Brenner S."/>
            <person name="Warren W.C."/>
        </authorList>
    </citation>
    <scope>NUCLEOTIDE SEQUENCE [LARGE SCALE GENOMIC DNA]</scope>
</reference>
<reference evidence="2" key="2">
    <citation type="journal article" date="2007" name="PLoS Biol.">
        <title>Survey sequencing and comparative analysis of the elephant shark (Callorhinchus milii) genome.</title>
        <authorList>
            <person name="Venkatesh B."/>
            <person name="Kirkness E.F."/>
            <person name="Loh Y.H."/>
            <person name="Halpern A.L."/>
            <person name="Lee A.P."/>
            <person name="Johnson J."/>
            <person name="Dandona N."/>
            <person name="Viswanathan L.D."/>
            <person name="Tay A."/>
            <person name="Venter J.C."/>
            <person name="Strausberg R.L."/>
            <person name="Brenner S."/>
        </authorList>
    </citation>
    <scope>NUCLEOTIDE SEQUENCE [LARGE SCALE GENOMIC DNA]</scope>
</reference>
<dbReference type="Ensembl" id="ENSCMIT00000036292.1">
    <property type="protein sequence ID" value="ENSCMIP00000035763.1"/>
    <property type="gene ID" value="ENSCMIG00000015123.1"/>
</dbReference>